<evidence type="ECO:0000256" key="1">
    <source>
        <dbReference type="SAM" id="MobiDB-lite"/>
    </source>
</evidence>
<gene>
    <name evidence="2" type="ORF">UY48_C0038G0021</name>
</gene>
<reference evidence="2 3" key="1">
    <citation type="journal article" date="2015" name="Nature">
        <title>rRNA introns, odd ribosomes, and small enigmatic genomes across a large radiation of phyla.</title>
        <authorList>
            <person name="Brown C.T."/>
            <person name="Hug L.A."/>
            <person name="Thomas B.C."/>
            <person name="Sharon I."/>
            <person name="Castelle C.J."/>
            <person name="Singh A."/>
            <person name="Wilkins M.J."/>
            <person name="Williams K.H."/>
            <person name="Banfield J.F."/>
        </authorList>
    </citation>
    <scope>NUCLEOTIDE SEQUENCE [LARGE SCALE GENOMIC DNA]</scope>
</reference>
<dbReference type="AlphaFoldDB" id="A0A0G1VVC9"/>
<evidence type="ECO:0000313" key="2">
    <source>
        <dbReference type="EMBL" id="KKW10421.1"/>
    </source>
</evidence>
<proteinExistence type="predicted"/>
<comment type="caution">
    <text evidence="2">The sequence shown here is derived from an EMBL/GenBank/DDBJ whole genome shotgun (WGS) entry which is preliminary data.</text>
</comment>
<feature type="region of interest" description="Disordered" evidence="1">
    <location>
        <begin position="76"/>
        <end position="99"/>
    </location>
</feature>
<protein>
    <submittedName>
        <fullName evidence="2">Uncharacterized protein</fullName>
    </submittedName>
</protein>
<organism evidence="2 3">
    <name type="scientific">Candidatus Gottesmanbacteria bacterium GW2011_GWB1_49_7</name>
    <dbReference type="NCBI Taxonomy" id="1618448"/>
    <lineage>
        <taxon>Bacteria</taxon>
        <taxon>Candidatus Gottesmaniibacteriota</taxon>
    </lineage>
</organism>
<dbReference type="Proteomes" id="UP000034588">
    <property type="component" value="Unassembled WGS sequence"/>
</dbReference>
<evidence type="ECO:0000313" key="3">
    <source>
        <dbReference type="Proteomes" id="UP000034588"/>
    </source>
</evidence>
<accession>A0A0G1VVC9</accession>
<name>A0A0G1VVC9_9BACT</name>
<sequence>MEPVEELEVQEFTIEEVEAVLSTDRDGDEVLDTLTRGEMKLAIRTGQFNEAELKAIEEASIFSAREIQILLSHPTALDTPPVSEHKSEKRKKIKKESSSTQLTSQIQQALVASKVGLTIDEICVAIGVLPEDFDPGFWSSFHFEEVPCIDS</sequence>
<dbReference type="EMBL" id="LCQD01000038">
    <property type="protein sequence ID" value="KKW10421.1"/>
    <property type="molecule type" value="Genomic_DNA"/>
</dbReference>